<keyword evidence="2" id="KW-1185">Reference proteome</keyword>
<accession>A0A4Z1KB39</accession>
<protein>
    <submittedName>
        <fullName evidence="1">Uncharacterized protein</fullName>
    </submittedName>
</protein>
<dbReference type="EMBL" id="PQXO01000656">
    <property type="protein sequence ID" value="TGO83371.1"/>
    <property type="molecule type" value="Genomic_DNA"/>
</dbReference>
<name>A0A4Z1KB39_9HELO</name>
<gene>
    <name evidence="1" type="ORF">BPOR_0657g00020</name>
</gene>
<comment type="caution">
    <text evidence="1">The sequence shown here is derived from an EMBL/GenBank/DDBJ whole genome shotgun (WGS) entry which is preliminary data.</text>
</comment>
<proteinExistence type="predicted"/>
<evidence type="ECO:0000313" key="2">
    <source>
        <dbReference type="Proteomes" id="UP000297280"/>
    </source>
</evidence>
<sequence length="148" mass="17286">MPSWHSKTWLKNWAMCPDGVERQEDVLLTRMANEGVTIVKAFDKTFEYDHDNCWIKEKVWKRGMSVAEIIHQVKTTLTGKRIKRRLKEQNTPKYDIDQEVYEQKHLVVLDEEVLESLCEILKGLAEKGFRVDPSLVSYGDSTAKDDKE</sequence>
<dbReference type="Proteomes" id="UP000297280">
    <property type="component" value="Unassembled WGS sequence"/>
</dbReference>
<reference evidence="1 2" key="1">
    <citation type="submission" date="2017-12" db="EMBL/GenBank/DDBJ databases">
        <title>Comparative genomics of Botrytis spp.</title>
        <authorList>
            <person name="Valero-Jimenez C.A."/>
            <person name="Tapia P."/>
            <person name="Veloso J."/>
            <person name="Silva-Moreno E."/>
            <person name="Staats M."/>
            <person name="Valdes J.H."/>
            <person name="Van Kan J.A.L."/>
        </authorList>
    </citation>
    <scope>NUCLEOTIDE SEQUENCE [LARGE SCALE GENOMIC DNA]</scope>
    <source>
        <strain evidence="1 2">MUCL3349</strain>
    </source>
</reference>
<organism evidence="1 2">
    <name type="scientific">Botrytis porri</name>
    <dbReference type="NCBI Taxonomy" id="87229"/>
    <lineage>
        <taxon>Eukaryota</taxon>
        <taxon>Fungi</taxon>
        <taxon>Dikarya</taxon>
        <taxon>Ascomycota</taxon>
        <taxon>Pezizomycotina</taxon>
        <taxon>Leotiomycetes</taxon>
        <taxon>Helotiales</taxon>
        <taxon>Sclerotiniaceae</taxon>
        <taxon>Botrytis</taxon>
    </lineage>
</organism>
<dbReference type="OrthoDB" id="3476591at2759"/>
<evidence type="ECO:0000313" key="1">
    <source>
        <dbReference type="EMBL" id="TGO83371.1"/>
    </source>
</evidence>
<dbReference type="AlphaFoldDB" id="A0A4Z1KB39"/>